<dbReference type="Gene3D" id="3.40.50.2300">
    <property type="match status" value="2"/>
</dbReference>
<organism evidence="5 6">
    <name type="scientific">Amycolatopsis arida</name>
    <dbReference type="NCBI Taxonomy" id="587909"/>
    <lineage>
        <taxon>Bacteria</taxon>
        <taxon>Bacillati</taxon>
        <taxon>Actinomycetota</taxon>
        <taxon>Actinomycetes</taxon>
        <taxon>Pseudonocardiales</taxon>
        <taxon>Pseudonocardiaceae</taxon>
        <taxon>Amycolatopsis</taxon>
    </lineage>
</organism>
<dbReference type="Pfam" id="PF13377">
    <property type="entry name" value="Peripla_BP_3"/>
    <property type="match status" value="1"/>
</dbReference>
<evidence type="ECO:0000256" key="3">
    <source>
        <dbReference type="ARBA" id="ARBA00023163"/>
    </source>
</evidence>
<dbReference type="PROSITE" id="PS50932">
    <property type="entry name" value="HTH_LACI_2"/>
    <property type="match status" value="1"/>
</dbReference>
<dbReference type="InterPro" id="IPR046335">
    <property type="entry name" value="LacI/GalR-like_sensor"/>
</dbReference>
<name>A0A1I5XTP9_9PSEU</name>
<dbReference type="STRING" id="587909.SAMN05421810_106243"/>
<dbReference type="InterPro" id="IPR000843">
    <property type="entry name" value="HTH_LacI"/>
</dbReference>
<dbReference type="CDD" id="cd06267">
    <property type="entry name" value="PBP1_LacI_sugar_binding-like"/>
    <property type="match status" value="1"/>
</dbReference>
<evidence type="ECO:0000313" key="5">
    <source>
        <dbReference type="EMBL" id="SFQ35216.1"/>
    </source>
</evidence>
<dbReference type="GO" id="GO:0003700">
    <property type="term" value="F:DNA-binding transcription factor activity"/>
    <property type="evidence" value="ECO:0007669"/>
    <property type="project" value="TreeGrafter"/>
</dbReference>
<dbReference type="PANTHER" id="PTHR30146:SF109">
    <property type="entry name" value="HTH-TYPE TRANSCRIPTIONAL REGULATOR GALS"/>
    <property type="match status" value="1"/>
</dbReference>
<dbReference type="SMART" id="SM00354">
    <property type="entry name" value="HTH_LACI"/>
    <property type="match status" value="1"/>
</dbReference>
<evidence type="ECO:0000256" key="1">
    <source>
        <dbReference type="ARBA" id="ARBA00023015"/>
    </source>
</evidence>
<evidence type="ECO:0000313" key="6">
    <source>
        <dbReference type="Proteomes" id="UP000198727"/>
    </source>
</evidence>
<keyword evidence="1" id="KW-0805">Transcription regulation</keyword>
<dbReference type="InterPro" id="IPR028082">
    <property type="entry name" value="Peripla_BP_I"/>
</dbReference>
<dbReference type="SUPFAM" id="SSF53822">
    <property type="entry name" value="Periplasmic binding protein-like I"/>
    <property type="match status" value="1"/>
</dbReference>
<reference evidence="6" key="1">
    <citation type="submission" date="2016-10" db="EMBL/GenBank/DDBJ databases">
        <authorList>
            <person name="Varghese N."/>
            <person name="Submissions S."/>
        </authorList>
    </citation>
    <scope>NUCLEOTIDE SEQUENCE [LARGE SCALE GENOMIC DNA]</scope>
    <source>
        <strain evidence="6">CGMCC 4.5579</strain>
    </source>
</reference>
<keyword evidence="2 5" id="KW-0238">DNA-binding</keyword>
<dbReference type="EMBL" id="FOWW01000006">
    <property type="protein sequence ID" value="SFQ35216.1"/>
    <property type="molecule type" value="Genomic_DNA"/>
</dbReference>
<dbReference type="Pfam" id="PF00356">
    <property type="entry name" value="LacI"/>
    <property type="match status" value="1"/>
</dbReference>
<dbReference type="CDD" id="cd01392">
    <property type="entry name" value="HTH_LacI"/>
    <property type="match status" value="1"/>
</dbReference>
<keyword evidence="3" id="KW-0804">Transcription</keyword>
<keyword evidence="6" id="KW-1185">Reference proteome</keyword>
<evidence type="ECO:0000259" key="4">
    <source>
        <dbReference type="PROSITE" id="PS50932"/>
    </source>
</evidence>
<dbReference type="SUPFAM" id="SSF47413">
    <property type="entry name" value="lambda repressor-like DNA-binding domains"/>
    <property type="match status" value="1"/>
</dbReference>
<protein>
    <submittedName>
        <fullName evidence="5">DNA-binding transcriptional regulator, LacI/PurR family</fullName>
    </submittedName>
</protein>
<dbReference type="GO" id="GO:0000976">
    <property type="term" value="F:transcription cis-regulatory region binding"/>
    <property type="evidence" value="ECO:0007669"/>
    <property type="project" value="TreeGrafter"/>
</dbReference>
<accession>A0A1I5XTP9</accession>
<dbReference type="InterPro" id="IPR010982">
    <property type="entry name" value="Lambda_DNA-bd_dom_sf"/>
</dbReference>
<dbReference type="AlphaFoldDB" id="A0A1I5XTP9"/>
<gene>
    <name evidence="5" type="ORF">SAMN05421810_106243</name>
</gene>
<feature type="domain" description="HTH lacI-type" evidence="4">
    <location>
        <begin position="13"/>
        <end position="67"/>
    </location>
</feature>
<dbReference type="Gene3D" id="1.10.260.40">
    <property type="entry name" value="lambda repressor-like DNA-binding domains"/>
    <property type="match status" value="1"/>
</dbReference>
<proteinExistence type="predicted"/>
<evidence type="ECO:0000256" key="2">
    <source>
        <dbReference type="ARBA" id="ARBA00023125"/>
    </source>
</evidence>
<dbReference type="Proteomes" id="UP000198727">
    <property type="component" value="Unassembled WGS sequence"/>
</dbReference>
<sequence>MTEGPAAVARRPPTLDTVATAAGVSRATVSRVINGSPRVSPEARARVEAAIARLGYVPNHAARSLVMRRTDSIALVMREPDATVLADPYLGNMIIATSQALAGTGVQLVLMNAKNDAEHARLADYVRGGHVDGVLLASMHGDDPLPRILVESGVPVVVGGRPARPVPGLTSVDVDNLGGGQLATERLLSGDRRRVATIAGPADMTAAADRLAGYRMALGAVEGAEELVEHGDFTRESGERAMAALLERAPDLDGVFAANDLMAAGALRTLRATGHRVPDDVAVVGFDDIELARHTEPPLTTVRQPVVDQARLMAELLLTQIGGGPAADPVVLPTQLVDRFTA</sequence>
<dbReference type="PANTHER" id="PTHR30146">
    <property type="entry name" value="LACI-RELATED TRANSCRIPTIONAL REPRESSOR"/>
    <property type="match status" value="1"/>
</dbReference>